<evidence type="ECO:0000256" key="1">
    <source>
        <dbReference type="SAM" id="MobiDB-lite"/>
    </source>
</evidence>
<gene>
    <name evidence="2" type="ORF">SKAU_G00112330</name>
</gene>
<name>A0A9Q1J6C5_SYNKA</name>
<dbReference type="EMBL" id="JAINUF010000003">
    <property type="protein sequence ID" value="KAJ8371205.1"/>
    <property type="molecule type" value="Genomic_DNA"/>
</dbReference>
<dbReference type="AlphaFoldDB" id="A0A9Q1J6C5"/>
<reference evidence="2" key="1">
    <citation type="journal article" date="2023" name="Science">
        <title>Genome structures resolve the early diversification of teleost fishes.</title>
        <authorList>
            <person name="Parey E."/>
            <person name="Louis A."/>
            <person name="Montfort J."/>
            <person name="Bouchez O."/>
            <person name="Roques C."/>
            <person name="Iampietro C."/>
            <person name="Lluch J."/>
            <person name="Castinel A."/>
            <person name="Donnadieu C."/>
            <person name="Desvignes T."/>
            <person name="Floi Bucao C."/>
            <person name="Jouanno E."/>
            <person name="Wen M."/>
            <person name="Mejri S."/>
            <person name="Dirks R."/>
            <person name="Jansen H."/>
            <person name="Henkel C."/>
            <person name="Chen W.J."/>
            <person name="Zahm M."/>
            <person name="Cabau C."/>
            <person name="Klopp C."/>
            <person name="Thompson A.W."/>
            <person name="Robinson-Rechavi M."/>
            <person name="Braasch I."/>
            <person name="Lecointre G."/>
            <person name="Bobe J."/>
            <person name="Postlethwait J.H."/>
            <person name="Berthelot C."/>
            <person name="Roest Crollius H."/>
            <person name="Guiguen Y."/>
        </authorList>
    </citation>
    <scope>NUCLEOTIDE SEQUENCE</scope>
    <source>
        <strain evidence="2">WJC10195</strain>
    </source>
</reference>
<feature type="region of interest" description="Disordered" evidence="1">
    <location>
        <begin position="45"/>
        <end position="86"/>
    </location>
</feature>
<evidence type="ECO:0000313" key="2">
    <source>
        <dbReference type="EMBL" id="KAJ8371205.1"/>
    </source>
</evidence>
<evidence type="ECO:0000313" key="3">
    <source>
        <dbReference type="Proteomes" id="UP001152622"/>
    </source>
</evidence>
<accession>A0A9Q1J6C5</accession>
<sequence length="282" mass="31123">MGQTSPALLHEPLESLEHGRALCHFHRAPHGPRRRESGLTLSAGELQDSAHPGSEEGTQGVPAARAGQWRSAPGEAPADRDLPGNHVLHQQRGQTGLLHDQGQNRLLELPPRGLFSPLSPPLPPPLPPAFIHRLRYSTLCAKHVPVLYRWWSVAPASHCGFVIPYSMSQTPCGQHREPPCLSLSPHPPPLNTAEVPACSVFGTYCTECFILQIPCSKIFPALKIVWLPSVCMVRAPRFRGSVLYCTIHAQHFSTSLNRLPQFIQSGSLPYRSFSHERNKMVP</sequence>
<keyword evidence="3" id="KW-1185">Reference proteome</keyword>
<proteinExistence type="predicted"/>
<protein>
    <submittedName>
        <fullName evidence="2">Uncharacterized protein</fullName>
    </submittedName>
</protein>
<dbReference type="Proteomes" id="UP001152622">
    <property type="component" value="Chromosome 3"/>
</dbReference>
<comment type="caution">
    <text evidence="2">The sequence shown here is derived from an EMBL/GenBank/DDBJ whole genome shotgun (WGS) entry which is preliminary data.</text>
</comment>
<organism evidence="2 3">
    <name type="scientific">Synaphobranchus kaupii</name>
    <name type="common">Kaup's arrowtooth eel</name>
    <dbReference type="NCBI Taxonomy" id="118154"/>
    <lineage>
        <taxon>Eukaryota</taxon>
        <taxon>Metazoa</taxon>
        <taxon>Chordata</taxon>
        <taxon>Craniata</taxon>
        <taxon>Vertebrata</taxon>
        <taxon>Euteleostomi</taxon>
        <taxon>Actinopterygii</taxon>
        <taxon>Neopterygii</taxon>
        <taxon>Teleostei</taxon>
        <taxon>Anguilliformes</taxon>
        <taxon>Synaphobranchidae</taxon>
        <taxon>Synaphobranchus</taxon>
    </lineage>
</organism>